<dbReference type="AlphaFoldDB" id="A0A8J3U4F1"/>
<sequence>MDDPFRRGLLTIARATGEAELDWLRATLAELGGRRTGTDSER</sequence>
<name>A0A8J3U4F1_9ACTN</name>
<evidence type="ECO:0000313" key="1">
    <source>
        <dbReference type="EMBL" id="GII38413.1"/>
    </source>
</evidence>
<gene>
    <name evidence="1" type="ORF">Pph01_34160</name>
</gene>
<evidence type="ECO:0000313" key="2">
    <source>
        <dbReference type="Proteomes" id="UP000622547"/>
    </source>
</evidence>
<organism evidence="1 2">
    <name type="scientific">Planotetraspora phitsanulokensis</name>
    <dbReference type="NCBI Taxonomy" id="575192"/>
    <lineage>
        <taxon>Bacteria</taxon>
        <taxon>Bacillati</taxon>
        <taxon>Actinomycetota</taxon>
        <taxon>Actinomycetes</taxon>
        <taxon>Streptosporangiales</taxon>
        <taxon>Streptosporangiaceae</taxon>
        <taxon>Planotetraspora</taxon>
    </lineage>
</organism>
<reference evidence="1 2" key="1">
    <citation type="submission" date="2021-01" db="EMBL/GenBank/DDBJ databases">
        <title>Whole genome shotgun sequence of Planotetraspora phitsanulokensis NBRC 104273.</title>
        <authorList>
            <person name="Komaki H."/>
            <person name="Tamura T."/>
        </authorList>
    </citation>
    <scope>NUCLEOTIDE SEQUENCE [LARGE SCALE GENOMIC DNA]</scope>
    <source>
        <strain evidence="1 2">NBRC 104273</strain>
    </source>
</reference>
<comment type="caution">
    <text evidence="1">The sequence shown here is derived from an EMBL/GenBank/DDBJ whole genome shotgun (WGS) entry which is preliminary data.</text>
</comment>
<protein>
    <recommendedName>
        <fullName evidence="3">PadR family transcriptional regulator</fullName>
    </recommendedName>
</protein>
<proteinExistence type="predicted"/>
<dbReference type="RefSeq" id="WP_275412840.1">
    <property type="nucleotide sequence ID" value="NZ_BAABHI010000009.1"/>
</dbReference>
<dbReference type="Proteomes" id="UP000622547">
    <property type="component" value="Unassembled WGS sequence"/>
</dbReference>
<dbReference type="EMBL" id="BOOP01000013">
    <property type="protein sequence ID" value="GII38413.1"/>
    <property type="molecule type" value="Genomic_DNA"/>
</dbReference>
<evidence type="ECO:0008006" key="3">
    <source>
        <dbReference type="Google" id="ProtNLM"/>
    </source>
</evidence>
<keyword evidence="2" id="KW-1185">Reference proteome</keyword>
<accession>A0A8J3U4F1</accession>